<reference evidence="3" key="2">
    <citation type="submission" date="2022-05" db="EMBL/GenBank/DDBJ databases">
        <title>Metagenome Sequencing of an Archaeal-Dominated Microbial Community from a Hot Spring at the Los Azufres Geothermal Field, Mexico.</title>
        <authorList>
            <person name="Marin-Paredes R."/>
            <person name="Martinez-Romero E."/>
            <person name="Servin-Garciduenas L.E."/>
        </authorList>
    </citation>
    <scope>NUCLEOTIDE SEQUENCE</scope>
    <source>
        <strain evidence="3">AZ1-454</strain>
    </source>
</reference>
<dbReference type="EMBL" id="JZWS01000097">
    <property type="protein sequence ID" value="KJR78478.1"/>
    <property type="molecule type" value="Genomic_DNA"/>
</dbReference>
<dbReference type="AlphaFoldDB" id="A0A0F2LLP6"/>
<dbReference type="InterPro" id="IPR001455">
    <property type="entry name" value="TusA-like"/>
</dbReference>
<evidence type="ECO:0000259" key="1">
    <source>
        <dbReference type="Pfam" id="PF01206"/>
    </source>
</evidence>
<dbReference type="PANTHER" id="PTHR33279:SF18">
    <property type="entry name" value="SULFUR CARRIER PROTEIN MJ0990-RELATED"/>
    <property type="match status" value="1"/>
</dbReference>
<dbReference type="CDD" id="cd00291">
    <property type="entry name" value="SirA_YedF_YeeD"/>
    <property type="match status" value="1"/>
</dbReference>
<evidence type="ECO:0000313" key="3">
    <source>
        <dbReference type="EMBL" id="MCL7343947.1"/>
    </source>
</evidence>
<dbReference type="PANTHER" id="PTHR33279">
    <property type="entry name" value="SULFUR CARRIER PROTEIN YEDF-RELATED"/>
    <property type="match status" value="1"/>
</dbReference>
<evidence type="ECO:0000313" key="2">
    <source>
        <dbReference type="EMBL" id="KJR78478.1"/>
    </source>
</evidence>
<dbReference type="InterPro" id="IPR036868">
    <property type="entry name" value="TusA-like_sf"/>
</dbReference>
<comment type="caution">
    <text evidence="2">The sequence shown here is derived from an EMBL/GenBank/DDBJ whole genome shotgun (WGS) entry which is preliminary data.</text>
</comment>
<feature type="domain" description="UPF0033" evidence="1">
    <location>
        <begin position="3"/>
        <end position="70"/>
    </location>
</feature>
<gene>
    <name evidence="3" type="ORF">TQ35_005155</name>
    <name evidence="2" type="ORF">TQ35_07070</name>
</gene>
<name>A0A0F2LLP6_9CREN</name>
<accession>A0A0F2LLP6</accession>
<sequence length="84" mass="9781">MEELNLVDKECPEPFLRTVGKLMQMKEGRLKVIYKDPKCDEMIMRAVDLMGCKLIEHKQNGDIFEVVLEKVNDERPKKVELNGC</sequence>
<dbReference type="SUPFAM" id="SSF64307">
    <property type="entry name" value="SirA-like"/>
    <property type="match status" value="1"/>
</dbReference>
<dbReference type="Gene3D" id="3.30.110.40">
    <property type="entry name" value="TusA-like domain"/>
    <property type="match status" value="1"/>
</dbReference>
<proteinExistence type="predicted"/>
<organism evidence="2">
    <name type="scientific">Candidatus Aramenus sulfurataquae</name>
    <dbReference type="NCBI Taxonomy" id="1326980"/>
    <lineage>
        <taxon>Archaea</taxon>
        <taxon>Thermoproteota</taxon>
        <taxon>Thermoprotei</taxon>
        <taxon>Sulfolobales</taxon>
        <taxon>Sulfolobaceae</taxon>
        <taxon>Candidatus Aramenus</taxon>
    </lineage>
</organism>
<reference evidence="2" key="1">
    <citation type="submission" date="2015-03" db="EMBL/GenBank/DDBJ databases">
        <title>Metagenome Sequencing of an Archaeal-Dominated Microbial Community from a Hot Spring at the Los Azufres Geothermal Field, Mexico.</title>
        <authorList>
            <person name="Servin-Garciduenas L.E."/>
            <person name="Martinez-Romero E."/>
        </authorList>
    </citation>
    <scope>NUCLEOTIDE SEQUENCE [LARGE SCALE GENOMIC DNA]</scope>
    <source>
        <strain evidence="2">AZ1-454</strain>
    </source>
</reference>
<dbReference type="EMBL" id="JZWS02000003">
    <property type="protein sequence ID" value="MCL7343947.1"/>
    <property type="molecule type" value="Genomic_DNA"/>
</dbReference>
<dbReference type="Pfam" id="PF01206">
    <property type="entry name" value="TusA"/>
    <property type="match status" value="1"/>
</dbReference>
<protein>
    <submittedName>
        <fullName evidence="2">Oxidoreductase</fullName>
    </submittedName>
    <submittedName>
        <fullName evidence="3">Sulfurtransferase TusA family protein</fullName>
    </submittedName>
</protein>